<name>A0A378C828_KLEPN</name>
<proteinExistence type="predicted"/>
<accession>A0A378C828</accession>
<dbReference type="AlphaFoldDB" id="A0A378C828"/>
<protein>
    <submittedName>
        <fullName evidence="1">Uncharacterized protein</fullName>
    </submittedName>
</protein>
<sequence>MISRGRKYAGMAGVPLPLSLNDIELYLASRTILIDRIEFDAAILALDDAWRVEWAEEQKRQAKVK</sequence>
<organism evidence="1 2">
    <name type="scientific">Klebsiella pneumoniae</name>
    <dbReference type="NCBI Taxonomy" id="573"/>
    <lineage>
        <taxon>Bacteria</taxon>
        <taxon>Pseudomonadati</taxon>
        <taxon>Pseudomonadota</taxon>
        <taxon>Gammaproteobacteria</taxon>
        <taxon>Enterobacterales</taxon>
        <taxon>Enterobacteriaceae</taxon>
        <taxon>Klebsiella/Raoultella group</taxon>
        <taxon>Klebsiella</taxon>
        <taxon>Klebsiella pneumoniae complex</taxon>
    </lineage>
</organism>
<dbReference type="Proteomes" id="UP000255239">
    <property type="component" value="Unassembled WGS sequence"/>
</dbReference>
<gene>
    <name evidence="1" type="ORF">NCTC11679_03077</name>
</gene>
<evidence type="ECO:0000313" key="2">
    <source>
        <dbReference type="Proteomes" id="UP000255239"/>
    </source>
</evidence>
<reference evidence="1 2" key="1">
    <citation type="submission" date="2018-06" db="EMBL/GenBank/DDBJ databases">
        <authorList>
            <consortium name="Pathogen Informatics"/>
            <person name="Doyle S."/>
        </authorList>
    </citation>
    <scope>NUCLEOTIDE SEQUENCE [LARGE SCALE GENOMIC DNA]</scope>
    <source>
        <strain evidence="1 2">NCTC11679</strain>
    </source>
</reference>
<evidence type="ECO:0000313" key="1">
    <source>
        <dbReference type="EMBL" id="STV64520.1"/>
    </source>
</evidence>
<dbReference type="EMBL" id="UGMG01000001">
    <property type="protein sequence ID" value="STV64520.1"/>
    <property type="molecule type" value="Genomic_DNA"/>
</dbReference>